<dbReference type="AlphaFoldDB" id="A0AAW4N1C6"/>
<dbReference type="EMBL" id="JAHOEI010000001">
    <property type="protein sequence ID" value="MBV3386158.1"/>
    <property type="molecule type" value="Genomic_DNA"/>
</dbReference>
<dbReference type="Proteomes" id="UP001196765">
    <property type="component" value="Unassembled WGS sequence"/>
</dbReference>
<comment type="caution">
    <text evidence="1">The sequence shown here is derived from an EMBL/GenBank/DDBJ whole genome shotgun (WGS) entry which is preliminary data.</text>
</comment>
<reference evidence="1" key="1">
    <citation type="submission" date="2021-06" db="EMBL/GenBank/DDBJ databases">
        <title>Collection of gut derived symbiotic bacterial strains cultured from healthy donors.</title>
        <authorList>
            <person name="Lin H."/>
            <person name="Littmann E."/>
            <person name="Pamer E.G."/>
        </authorList>
    </citation>
    <scope>NUCLEOTIDE SEQUENCE</scope>
    <source>
        <strain evidence="1">MSK.21.74</strain>
    </source>
</reference>
<proteinExistence type="predicted"/>
<name>A0AAW4N1C6_9BACT</name>
<evidence type="ECO:0000313" key="2">
    <source>
        <dbReference type="Proteomes" id="UP001196765"/>
    </source>
</evidence>
<dbReference type="RefSeq" id="WP_217743678.1">
    <property type="nucleotide sequence ID" value="NZ_JAHOEI010000001.1"/>
</dbReference>
<sequence length="298" mass="34614">MDTKNTIDIFGMLEAKTLDGILALAQQIYDKEIGLMQGKVNELSSVKDDDGNVRKQPLRIVKSDMWVYAIEDSNGNMLLSVNRDGEVWYKKGMSDEVRRKFEEIANRLKELSGWKITENEQYMFLITDSANNLLFGINRKGEMECDKGMSREVRERLDELRGWQVKRNEQFVFLVTDKKQNLLLGIRKDNGRLVVPHGFIEVVTEKEYEETEIENDVLYAIKGKGGRIVDLCLNGQPIRNSEEHFFSKEDNILMYNGHMTVMPRIYIDHDEMMLMVEYPTGYEGPLFENVDGMLFVRN</sequence>
<gene>
    <name evidence="1" type="ORF">KSW82_00130</name>
</gene>
<organism evidence="1 2">
    <name type="scientific">Segatella copri</name>
    <dbReference type="NCBI Taxonomy" id="165179"/>
    <lineage>
        <taxon>Bacteria</taxon>
        <taxon>Pseudomonadati</taxon>
        <taxon>Bacteroidota</taxon>
        <taxon>Bacteroidia</taxon>
        <taxon>Bacteroidales</taxon>
        <taxon>Prevotellaceae</taxon>
        <taxon>Segatella</taxon>
    </lineage>
</organism>
<evidence type="ECO:0000313" key="1">
    <source>
        <dbReference type="EMBL" id="MBV3386158.1"/>
    </source>
</evidence>
<protein>
    <submittedName>
        <fullName evidence="1">Uncharacterized protein</fullName>
    </submittedName>
</protein>
<accession>A0AAW4N1C6</accession>